<feature type="domain" description="AMP-binding enzyme C-terminal" evidence="4">
    <location>
        <begin position="444"/>
        <end position="519"/>
    </location>
</feature>
<sequence length="538" mass="59259">MYEFQLSQSYIPAQEDAVVLETTVGGVLRETASRTPEAEALVEVNMEGQTARRWTYRELLAESERLAQALATRFKPGEHITVWAPNIPEWVVMEYACALAGLVLVTANPAYQAKELEYVLRQSASVALFSVKSYRGNPMADIALQATENLPDIREMVDMEDPAALFHMAAEAVPLPDVKPSDAAQIQYTSGTTGFPKGAVLSHRGLTNNARYFNLRTRTDQQASWLNFMPMFHTSGCAVITLGAVQAGCRMLIVKVFDPIAVLDLIEQEKITALLGVPTMLVGMLEALQSHKRDMSSLTMAISGGSMVAPELVRNVCDAFGCEFETVYGQTETYPLISQHHHNDTIEDICTTVGQPMPQTETSIRSVDDNSVVAIDTVGEICVRGYCTMIGYHANEAATSETIDAEGWLHTGDLGAMDSRGYLRITGRVKEMIIRGGENLFPAEIENILLEHPSVAEVAIVGIPDPKWGEIVACFVRPEPGAEADHLDLRRHCREHMSPQKTPATWCFVKEFPLTGSGKIQKFVLRDRYVAGDYDALN</sequence>
<keyword evidence="6" id="KW-1185">Reference proteome</keyword>
<protein>
    <submittedName>
        <fullName evidence="5">AMP-binding protein</fullName>
    </submittedName>
</protein>
<dbReference type="InterPro" id="IPR045851">
    <property type="entry name" value="AMP-bd_C_sf"/>
</dbReference>
<gene>
    <name evidence="5" type="ORF">NBZ79_16090</name>
</gene>
<dbReference type="Gene3D" id="3.30.300.30">
    <property type="match status" value="1"/>
</dbReference>
<dbReference type="PROSITE" id="PS00455">
    <property type="entry name" value="AMP_BINDING"/>
    <property type="match status" value="1"/>
</dbReference>
<dbReference type="PANTHER" id="PTHR43201">
    <property type="entry name" value="ACYL-COA SYNTHETASE"/>
    <property type="match status" value="1"/>
</dbReference>
<evidence type="ECO:0000259" key="4">
    <source>
        <dbReference type="Pfam" id="PF13193"/>
    </source>
</evidence>
<feature type="domain" description="AMP-dependent synthetase/ligase" evidence="3">
    <location>
        <begin position="28"/>
        <end position="393"/>
    </location>
</feature>
<dbReference type="PANTHER" id="PTHR43201:SF5">
    <property type="entry name" value="MEDIUM-CHAIN ACYL-COA LIGASE ACSF2, MITOCHONDRIAL"/>
    <property type="match status" value="1"/>
</dbReference>
<evidence type="ECO:0000256" key="1">
    <source>
        <dbReference type="ARBA" id="ARBA00006432"/>
    </source>
</evidence>
<evidence type="ECO:0000313" key="6">
    <source>
        <dbReference type="Proteomes" id="UP001056291"/>
    </source>
</evidence>
<dbReference type="InterPro" id="IPR025110">
    <property type="entry name" value="AMP-bd_C"/>
</dbReference>
<evidence type="ECO:0000259" key="3">
    <source>
        <dbReference type="Pfam" id="PF00501"/>
    </source>
</evidence>
<evidence type="ECO:0000256" key="2">
    <source>
        <dbReference type="ARBA" id="ARBA00022598"/>
    </source>
</evidence>
<dbReference type="EMBL" id="CP098747">
    <property type="protein sequence ID" value="USG60687.1"/>
    <property type="molecule type" value="Genomic_DNA"/>
</dbReference>
<organism evidence="5 6">
    <name type="scientific">Sneathiella marina</name>
    <dbReference type="NCBI Taxonomy" id="2950108"/>
    <lineage>
        <taxon>Bacteria</taxon>
        <taxon>Pseudomonadati</taxon>
        <taxon>Pseudomonadota</taxon>
        <taxon>Alphaproteobacteria</taxon>
        <taxon>Sneathiellales</taxon>
        <taxon>Sneathiellaceae</taxon>
        <taxon>Sneathiella</taxon>
    </lineage>
</organism>
<name>A0ABY4W0F3_9PROT</name>
<keyword evidence="2" id="KW-0436">Ligase</keyword>
<comment type="similarity">
    <text evidence="1">Belongs to the ATP-dependent AMP-binding enzyme family.</text>
</comment>
<accession>A0ABY4W0F3</accession>
<evidence type="ECO:0000313" key="5">
    <source>
        <dbReference type="EMBL" id="USG60687.1"/>
    </source>
</evidence>
<dbReference type="InterPro" id="IPR020845">
    <property type="entry name" value="AMP-binding_CS"/>
</dbReference>
<dbReference type="Proteomes" id="UP001056291">
    <property type="component" value="Chromosome"/>
</dbReference>
<proteinExistence type="inferred from homology"/>
<dbReference type="Pfam" id="PF13193">
    <property type="entry name" value="AMP-binding_C"/>
    <property type="match status" value="1"/>
</dbReference>
<dbReference type="SUPFAM" id="SSF56801">
    <property type="entry name" value="Acetyl-CoA synthetase-like"/>
    <property type="match status" value="1"/>
</dbReference>
<dbReference type="InterPro" id="IPR000873">
    <property type="entry name" value="AMP-dep_synth/lig_dom"/>
</dbReference>
<dbReference type="Gene3D" id="3.40.50.980">
    <property type="match status" value="2"/>
</dbReference>
<dbReference type="RefSeq" id="WP_251933568.1">
    <property type="nucleotide sequence ID" value="NZ_CP098747.1"/>
</dbReference>
<dbReference type="Pfam" id="PF00501">
    <property type="entry name" value="AMP-binding"/>
    <property type="match status" value="1"/>
</dbReference>
<dbReference type="Gene3D" id="2.30.38.10">
    <property type="entry name" value="Luciferase, Domain 3"/>
    <property type="match status" value="1"/>
</dbReference>
<reference evidence="5" key="1">
    <citation type="submission" date="2022-06" db="EMBL/GenBank/DDBJ databases">
        <title>Sneathiella actinostolidae sp. nov., isolated from a sea anemonein the Western Pacific Ocean.</title>
        <authorList>
            <person name="Wei M.J."/>
        </authorList>
    </citation>
    <scope>NUCLEOTIDE SEQUENCE</scope>
    <source>
        <strain evidence="5">PHK-P5</strain>
    </source>
</reference>